<dbReference type="Pfam" id="PF12089">
    <property type="entry name" value="DUF3566"/>
    <property type="match status" value="1"/>
</dbReference>
<keyword evidence="5" id="KW-1185">Reference proteome</keyword>
<dbReference type="KEGG" id="nmes:H9L09_09115"/>
<feature type="compositionally biased region" description="Low complexity" evidence="1">
    <location>
        <begin position="25"/>
        <end position="36"/>
    </location>
</feature>
<organism evidence="4 5">
    <name type="scientific">Nocardioides mesophilus</name>
    <dbReference type="NCBI Taxonomy" id="433659"/>
    <lineage>
        <taxon>Bacteria</taxon>
        <taxon>Bacillati</taxon>
        <taxon>Actinomycetota</taxon>
        <taxon>Actinomycetes</taxon>
        <taxon>Propionibacteriales</taxon>
        <taxon>Nocardioidaceae</taxon>
        <taxon>Nocardioides</taxon>
    </lineage>
</organism>
<feature type="region of interest" description="Disordered" evidence="1">
    <location>
        <begin position="1"/>
        <end position="68"/>
    </location>
</feature>
<dbReference type="InterPro" id="IPR021949">
    <property type="entry name" value="DUF3566_TM"/>
</dbReference>
<dbReference type="EMBL" id="CP060713">
    <property type="protein sequence ID" value="QNN54946.1"/>
    <property type="molecule type" value="Genomic_DNA"/>
</dbReference>
<name>A0A7G9RH71_9ACTN</name>
<evidence type="ECO:0000256" key="2">
    <source>
        <dbReference type="SAM" id="Phobius"/>
    </source>
</evidence>
<evidence type="ECO:0000256" key="1">
    <source>
        <dbReference type="SAM" id="MobiDB-lite"/>
    </source>
</evidence>
<gene>
    <name evidence="4" type="ORF">H9L09_09115</name>
</gene>
<evidence type="ECO:0000313" key="5">
    <source>
        <dbReference type="Proteomes" id="UP000515947"/>
    </source>
</evidence>
<evidence type="ECO:0000313" key="4">
    <source>
        <dbReference type="EMBL" id="QNN54946.1"/>
    </source>
</evidence>
<feature type="domain" description="DUF3566" evidence="3">
    <location>
        <begin position="70"/>
        <end position="188"/>
    </location>
</feature>
<proteinExistence type="predicted"/>
<dbReference type="Proteomes" id="UP000515947">
    <property type="component" value="Chromosome"/>
</dbReference>
<keyword evidence="2" id="KW-0812">Transmembrane</keyword>
<accession>A0A7G9RH71</accession>
<feature type="compositionally biased region" description="Low complexity" evidence="1">
    <location>
        <begin position="43"/>
        <end position="66"/>
    </location>
</feature>
<protein>
    <submittedName>
        <fullName evidence="4">DUF3566 domain-containing protein</fullName>
    </submittedName>
</protein>
<keyword evidence="2" id="KW-0472">Membrane</keyword>
<reference evidence="4 5" key="1">
    <citation type="submission" date="2020-08" db="EMBL/GenBank/DDBJ databases">
        <title>Genome sequence of Nocardioides mesophilus KACC 16243T.</title>
        <authorList>
            <person name="Hyun D.-W."/>
            <person name="Bae J.-W."/>
        </authorList>
    </citation>
    <scope>NUCLEOTIDE SEQUENCE [LARGE SCALE GENOMIC DNA]</scope>
    <source>
        <strain evidence="4 5">KACC 16243</strain>
    </source>
</reference>
<feature type="compositionally biased region" description="Low complexity" evidence="1">
    <location>
        <begin position="1"/>
        <end position="18"/>
    </location>
</feature>
<dbReference type="AlphaFoldDB" id="A0A7G9RH71"/>
<keyword evidence="2" id="KW-1133">Transmembrane helix</keyword>
<evidence type="ECO:0000259" key="3">
    <source>
        <dbReference type="Pfam" id="PF12089"/>
    </source>
</evidence>
<feature type="transmembrane region" description="Helical" evidence="2">
    <location>
        <begin position="146"/>
        <end position="172"/>
    </location>
</feature>
<feature type="transmembrane region" description="Helical" evidence="2">
    <location>
        <begin position="89"/>
        <end position="110"/>
    </location>
</feature>
<sequence>MSAAVAAAGSAVQQAASPGGEGRTSGESGRSGGAATQTTQAVPGGPRRSEPSGGAETTGSRSGVRPRGTRRARLRLVHLDPWSVMKTSFLLSIAFGIVTVVSVAVVWGVLGAAGVWDSINSTVTDVIGSNSSTTFDVQDYLGTSRVLGFTMIVAVVDVILITAIATLGAFLYNLAAALLGGLEVTLAEDDH</sequence>